<dbReference type="Pfam" id="PF08534">
    <property type="entry name" value="Redoxin"/>
    <property type="match status" value="1"/>
</dbReference>
<evidence type="ECO:0000256" key="1">
    <source>
        <dbReference type="SAM" id="SignalP"/>
    </source>
</evidence>
<organism evidence="3 4">
    <name type="scientific">Orrella daihaiensis</name>
    <dbReference type="NCBI Taxonomy" id="2782176"/>
    <lineage>
        <taxon>Bacteria</taxon>
        <taxon>Pseudomonadati</taxon>
        <taxon>Pseudomonadota</taxon>
        <taxon>Betaproteobacteria</taxon>
        <taxon>Burkholderiales</taxon>
        <taxon>Alcaligenaceae</taxon>
        <taxon>Orrella</taxon>
    </lineage>
</organism>
<dbReference type="PROSITE" id="PS51352">
    <property type="entry name" value="THIOREDOXIN_2"/>
    <property type="match status" value="1"/>
</dbReference>
<dbReference type="PANTHER" id="PTHR42852">
    <property type="entry name" value="THIOL:DISULFIDE INTERCHANGE PROTEIN DSBE"/>
    <property type="match status" value="1"/>
</dbReference>
<dbReference type="InterPro" id="IPR013766">
    <property type="entry name" value="Thioredoxin_domain"/>
</dbReference>
<evidence type="ECO:0000313" key="3">
    <source>
        <dbReference type="EMBL" id="UOD50650.1"/>
    </source>
</evidence>
<dbReference type="PANTHER" id="PTHR42852:SF17">
    <property type="entry name" value="THIOREDOXIN-LIKE PROTEIN HI_1115"/>
    <property type="match status" value="1"/>
</dbReference>
<dbReference type="InterPro" id="IPR013740">
    <property type="entry name" value="Redoxin"/>
</dbReference>
<dbReference type="RefSeq" id="WP_243479058.1">
    <property type="nucleotide sequence ID" value="NZ_CP063982.1"/>
</dbReference>
<dbReference type="InterPro" id="IPR050553">
    <property type="entry name" value="Thioredoxin_ResA/DsbE_sf"/>
</dbReference>
<name>A0ABY4ANP0_9BURK</name>
<dbReference type="Gene3D" id="3.40.30.10">
    <property type="entry name" value="Glutaredoxin"/>
    <property type="match status" value="1"/>
</dbReference>
<dbReference type="CDD" id="cd02966">
    <property type="entry name" value="TlpA_like_family"/>
    <property type="match status" value="1"/>
</dbReference>
<reference evidence="3 4" key="1">
    <citation type="submission" date="2020-11" db="EMBL/GenBank/DDBJ databases">
        <title>Algicoccus daihaiensis sp.nov., isolated from Daihai Lake in Inner Mongolia.</title>
        <authorList>
            <person name="Kai J."/>
        </authorList>
    </citation>
    <scope>NUCLEOTIDE SEQUENCE [LARGE SCALE GENOMIC DNA]</scope>
    <source>
        <strain evidence="4">f23</strain>
    </source>
</reference>
<dbReference type="InterPro" id="IPR036249">
    <property type="entry name" value="Thioredoxin-like_sf"/>
</dbReference>
<feature type="domain" description="Thioredoxin" evidence="2">
    <location>
        <begin position="22"/>
        <end position="162"/>
    </location>
</feature>
<dbReference type="Proteomes" id="UP000831607">
    <property type="component" value="Chromosome"/>
</dbReference>
<feature type="chain" id="PRO_5045621555" evidence="1">
    <location>
        <begin position="22"/>
        <end position="163"/>
    </location>
</feature>
<sequence>MRKFVTIIAIAALVGAGAWFAFTPKPDAPAVTFQTLDGNNIAMESLKGKAVLVKFWATSCVTCVQQMPDTESYYETYHPQGLEVIAVAMSYDPIEYVKQFTTSRALPFTVATDSDGSVAKGFGDVKLTPIAFVIDRDGKILKRYLGNYDKLDMKKTIESALAS</sequence>
<dbReference type="SUPFAM" id="SSF52833">
    <property type="entry name" value="Thioredoxin-like"/>
    <property type="match status" value="1"/>
</dbReference>
<protein>
    <submittedName>
        <fullName evidence="3">TlpA family protein disulfide reductase</fullName>
    </submittedName>
</protein>
<evidence type="ECO:0000313" key="4">
    <source>
        <dbReference type="Proteomes" id="UP000831607"/>
    </source>
</evidence>
<feature type="signal peptide" evidence="1">
    <location>
        <begin position="1"/>
        <end position="21"/>
    </location>
</feature>
<dbReference type="EMBL" id="CP063982">
    <property type="protein sequence ID" value="UOD50650.1"/>
    <property type="molecule type" value="Genomic_DNA"/>
</dbReference>
<evidence type="ECO:0000259" key="2">
    <source>
        <dbReference type="PROSITE" id="PS51352"/>
    </source>
</evidence>
<gene>
    <name evidence="3" type="ORF">DHf2319_01560</name>
</gene>
<keyword evidence="4" id="KW-1185">Reference proteome</keyword>
<keyword evidence="1" id="KW-0732">Signal</keyword>
<accession>A0ABY4ANP0</accession>
<proteinExistence type="predicted"/>